<gene>
    <name evidence="3" type="ORF">WJX81_008623</name>
</gene>
<keyword evidence="2" id="KW-1133">Transmembrane helix</keyword>
<evidence type="ECO:0000256" key="1">
    <source>
        <dbReference type="SAM" id="MobiDB-lite"/>
    </source>
</evidence>
<sequence length="473" mass="50574">MVVQLEDTVDSEEAESELEGIVGVYSFSEEEKDTFRSLVSNMRATAIGLLAAAGVNVLFLIIKQWLDGTVLPDGHWVLQGVALTRLSSVLNALVMAGLVWAGALSFKRVVRSDSAQLVYCMQGITQLGLIFMQMGAVSFSNAIVDLLTLNPIMPCARQGITQLGLIFMQMGAVSFSVAIVDLLTAAVRWPGVALVVAVGVAAVSVVRMLALAVLVTRYRPGSAGAAKALLAMRDGWSALRSFSRLERGAMAVVGASLLPYSPMHRPAGKLLDDQSEELAEGEAADDGGTASHDRAGLAQGRRRREYEFTRWEERIMEVVMEAMRMAGLALGLQALSSVALGIVELRGMDVGSAFGMFAGDLVDRSVRASLLFSSALCFQRVTTERGHDIANLLEGLGAKRGLSLMFLRMKKLTYGITMFKAAELVALVIGHTHAWAALCAWWQHSAVPAATSAFKSASPRLHSLMQGAGVALS</sequence>
<evidence type="ECO:0000313" key="3">
    <source>
        <dbReference type="EMBL" id="KAK9846658.1"/>
    </source>
</evidence>
<accession>A0AAW1SKN5</accession>
<protein>
    <submittedName>
        <fullName evidence="3">Uncharacterized protein</fullName>
    </submittedName>
</protein>
<dbReference type="EMBL" id="JALJOU010000001">
    <property type="protein sequence ID" value="KAK9846658.1"/>
    <property type="molecule type" value="Genomic_DNA"/>
</dbReference>
<organism evidence="3 4">
    <name type="scientific">Elliptochloris bilobata</name>
    <dbReference type="NCBI Taxonomy" id="381761"/>
    <lineage>
        <taxon>Eukaryota</taxon>
        <taxon>Viridiplantae</taxon>
        <taxon>Chlorophyta</taxon>
        <taxon>core chlorophytes</taxon>
        <taxon>Trebouxiophyceae</taxon>
        <taxon>Trebouxiophyceae incertae sedis</taxon>
        <taxon>Elliptochloris clade</taxon>
        <taxon>Elliptochloris</taxon>
    </lineage>
</organism>
<evidence type="ECO:0000313" key="4">
    <source>
        <dbReference type="Proteomes" id="UP001445335"/>
    </source>
</evidence>
<keyword evidence="4" id="KW-1185">Reference proteome</keyword>
<keyword evidence="2" id="KW-0812">Transmembrane</keyword>
<feature type="transmembrane region" description="Helical" evidence="2">
    <location>
        <begin position="86"/>
        <end position="106"/>
    </location>
</feature>
<feature type="transmembrane region" description="Helical" evidence="2">
    <location>
        <begin position="46"/>
        <end position="66"/>
    </location>
</feature>
<feature type="transmembrane region" description="Helical" evidence="2">
    <location>
        <begin position="118"/>
        <end position="139"/>
    </location>
</feature>
<dbReference type="Proteomes" id="UP001445335">
    <property type="component" value="Unassembled WGS sequence"/>
</dbReference>
<name>A0AAW1SKN5_9CHLO</name>
<feature type="compositionally biased region" description="Acidic residues" evidence="1">
    <location>
        <begin position="276"/>
        <end position="285"/>
    </location>
</feature>
<comment type="caution">
    <text evidence="3">The sequence shown here is derived from an EMBL/GenBank/DDBJ whole genome shotgun (WGS) entry which is preliminary data.</text>
</comment>
<feature type="transmembrane region" description="Helical" evidence="2">
    <location>
        <begin position="192"/>
        <end position="215"/>
    </location>
</feature>
<proteinExistence type="predicted"/>
<feature type="region of interest" description="Disordered" evidence="1">
    <location>
        <begin position="276"/>
        <end position="298"/>
    </location>
</feature>
<evidence type="ECO:0000256" key="2">
    <source>
        <dbReference type="SAM" id="Phobius"/>
    </source>
</evidence>
<feature type="transmembrane region" description="Helical" evidence="2">
    <location>
        <begin position="159"/>
        <end position="180"/>
    </location>
</feature>
<dbReference type="AlphaFoldDB" id="A0AAW1SKN5"/>
<keyword evidence="2" id="KW-0472">Membrane</keyword>
<reference evidence="3 4" key="1">
    <citation type="journal article" date="2024" name="Nat. Commun.">
        <title>Phylogenomics reveals the evolutionary origins of lichenization in chlorophyte algae.</title>
        <authorList>
            <person name="Puginier C."/>
            <person name="Libourel C."/>
            <person name="Otte J."/>
            <person name="Skaloud P."/>
            <person name="Haon M."/>
            <person name="Grisel S."/>
            <person name="Petersen M."/>
            <person name="Berrin J.G."/>
            <person name="Delaux P.M."/>
            <person name="Dal Grande F."/>
            <person name="Keller J."/>
        </authorList>
    </citation>
    <scope>NUCLEOTIDE SEQUENCE [LARGE SCALE GENOMIC DNA]</scope>
    <source>
        <strain evidence="3 4">SAG 245.80</strain>
    </source>
</reference>